<dbReference type="Pfam" id="PF03734">
    <property type="entry name" value="YkuD"/>
    <property type="match status" value="1"/>
</dbReference>
<dbReference type="KEGG" id="bban:J4G43_001255"/>
<evidence type="ECO:0000313" key="3">
    <source>
        <dbReference type="EMBL" id="MBO1860075.1"/>
    </source>
</evidence>
<dbReference type="AlphaFoldDB" id="A0A939M283"/>
<name>A0A939M283_9BRAD</name>
<dbReference type="CDD" id="cd16913">
    <property type="entry name" value="YkuD_like"/>
    <property type="match status" value="1"/>
</dbReference>
<protein>
    <submittedName>
        <fullName evidence="3">L,D-transpeptidase family protein</fullName>
    </submittedName>
</protein>
<sequence length="189" mass="20838">MKNKANSVSYPKNRSSGPLRAIRVKPAAGNPRRGWLTAGALTIPVALGRGGILANKREGDGGTPRGSFRPRQLWWRGDRHSRPRTFLPARAIGDTDAWCEDAGDRHYNQAIRLGPEQGGDRLKRTDHLYDFIIEIDHNTRPRIAGRGSAVFLHLARDSFGPTAGCVSMTKAAMLQLLRQLGPRTRIIIG</sequence>
<accession>A0A939M283</accession>
<dbReference type="EMBL" id="JAGEMI010000001">
    <property type="protein sequence ID" value="MBO1860075.1"/>
    <property type="molecule type" value="Genomic_DNA"/>
</dbReference>
<organism evidence="3">
    <name type="scientific">Bradyrhizobium barranii subsp. barranii</name>
    <dbReference type="NCBI Taxonomy" id="2823807"/>
    <lineage>
        <taxon>Bacteria</taxon>
        <taxon>Pseudomonadati</taxon>
        <taxon>Pseudomonadota</taxon>
        <taxon>Alphaproteobacteria</taxon>
        <taxon>Hyphomicrobiales</taxon>
        <taxon>Nitrobacteraceae</taxon>
        <taxon>Bradyrhizobium</taxon>
        <taxon>Bradyrhizobium barranii</taxon>
    </lineage>
</organism>
<evidence type="ECO:0000313" key="4">
    <source>
        <dbReference type="EMBL" id="UEM13013.1"/>
    </source>
</evidence>
<evidence type="ECO:0000256" key="1">
    <source>
        <dbReference type="SAM" id="MobiDB-lite"/>
    </source>
</evidence>
<feature type="domain" description="L,D-TPase catalytic" evidence="2">
    <location>
        <begin position="40"/>
        <end position="188"/>
    </location>
</feature>
<feature type="compositionally biased region" description="Polar residues" evidence="1">
    <location>
        <begin position="1"/>
        <end position="16"/>
    </location>
</feature>
<dbReference type="PANTHER" id="PTHR38589">
    <property type="entry name" value="BLR0621 PROTEIN"/>
    <property type="match status" value="1"/>
</dbReference>
<dbReference type="Proteomes" id="UP000664702">
    <property type="component" value="Chromosome"/>
</dbReference>
<dbReference type="EMBL" id="CP086136">
    <property type="protein sequence ID" value="UEM13013.1"/>
    <property type="molecule type" value="Genomic_DNA"/>
</dbReference>
<dbReference type="PANTHER" id="PTHR38589:SF1">
    <property type="entry name" value="BLR0621 PROTEIN"/>
    <property type="match status" value="1"/>
</dbReference>
<dbReference type="RefSeq" id="WP_208083830.1">
    <property type="nucleotide sequence ID" value="NZ_CP086136.1"/>
</dbReference>
<evidence type="ECO:0000259" key="2">
    <source>
        <dbReference type="Pfam" id="PF03734"/>
    </source>
</evidence>
<dbReference type="InterPro" id="IPR005490">
    <property type="entry name" value="LD_TPept_cat_dom"/>
</dbReference>
<reference evidence="3" key="1">
    <citation type="submission" date="2021-03" db="EMBL/GenBank/DDBJ databases">
        <title>Whole Genome Sequence of Bradyrhizobium sp. Strain 144S4.</title>
        <authorList>
            <person name="Bromfield E.S.P."/>
            <person name="Cloutier S."/>
        </authorList>
    </citation>
    <scope>NUCLEOTIDE SEQUENCE [LARGE SCALE GENOMIC DNA]</scope>
    <source>
        <strain evidence="3">144S4</strain>
    </source>
</reference>
<dbReference type="GO" id="GO:0016740">
    <property type="term" value="F:transferase activity"/>
    <property type="evidence" value="ECO:0007669"/>
    <property type="project" value="InterPro"/>
</dbReference>
<evidence type="ECO:0000313" key="5">
    <source>
        <dbReference type="Proteomes" id="UP000664702"/>
    </source>
</evidence>
<gene>
    <name evidence="4" type="ORF">J4G43_001255</name>
    <name evidence="3" type="ORF">J4G43_03515</name>
</gene>
<reference evidence="4 5" key="2">
    <citation type="journal article" date="2022" name="Int. J. Syst. Evol. Microbiol.">
        <title>Strains of Bradyrhizobium barranii sp. nov. associated with legumes native to Canada are symbionts of soybeans and belong to different subspecies (subsp. barranii subsp. nov. and subsp. apii subsp. nov.) and symbiovars (sv. glycinearum and sv. septentrionale).</title>
        <authorList>
            <person name="Bromfield E.S.P."/>
            <person name="Cloutier S."/>
            <person name="Wasai-Hara S."/>
            <person name="Minamisawa K."/>
        </authorList>
    </citation>
    <scope>NUCLEOTIDE SEQUENCE [LARGE SCALE GENOMIC DNA]</scope>
    <source>
        <strain evidence="4 5">144S4</strain>
    </source>
</reference>
<feature type="region of interest" description="Disordered" evidence="1">
    <location>
        <begin position="1"/>
        <end position="22"/>
    </location>
</feature>
<proteinExistence type="predicted"/>